<feature type="region of interest" description="Disordered" evidence="4">
    <location>
        <begin position="92"/>
        <end position="142"/>
    </location>
</feature>
<dbReference type="GO" id="GO:0005759">
    <property type="term" value="C:mitochondrial matrix"/>
    <property type="evidence" value="ECO:0007669"/>
    <property type="project" value="UniProtKB-SubCell"/>
</dbReference>
<dbReference type="CDD" id="cd20267">
    <property type="entry name" value="Complex1_LYR_LYRM7"/>
    <property type="match status" value="1"/>
</dbReference>
<name>A0AAV0UYD8_9STRA</name>
<keyword evidence="3" id="KW-0143">Chaperone</keyword>
<dbReference type="EMBL" id="CANTFM010001501">
    <property type="protein sequence ID" value="CAI5740391.1"/>
    <property type="molecule type" value="Genomic_DNA"/>
</dbReference>
<evidence type="ECO:0000256" key="3">
    <source>
        <dbReference type="ARBA" id="ARBA00023186"/>
    </source>
</evidence>
<proteinExistence type="predicted"/>
<keyword evidence="2" id="KW-0496">Mitochondrion</keyword>
<dbReference type="InterPro" id="IPR050435">
    <property type="entry name" value="MZM1/LYRM7"/>
</dbReference>
<accession>A0AAV0UYD8</accession>
<dbReference type="AlphaFoldDB" id="A0AAV0UYD8"/>
<comment type="caution">
    <text evidence="5">The sequence shown here is derived from an EMBL/GenBank/DDBJ whole genome shotgun (WGS) entry which is preliminary data.</text>
</comment>
<evidence type="ECO:0008006" key="7">
    <source>
        <dbReference type="Google" id="ProtNLM"/>
    </source>
</evidence>
<reference evidence="5" key="1">
    <citation type="submission" date="2022-12" db="EMBL/GenBank/DDBJ databases">
        <authorList>
            <person name="Webb A."/>
        </authorList>
    </citation>
    <scope>NUCLEOTIDE SEQUENCE</scope>
    <source>
        <strain evidence="5">Pd1</strain>
    </source>
</reference>
<protein>
    <recommendedName>
        <fullName evidence="7">Mitochondrial zinc maintenance protein 1, mitochondrial</fullName>
    </recommendedName>
</protein>
<keyword evidence="6" id="KW-1185">Reference proteome</keyword>
<evidence type="ECO:0000256" key="1">
    <source>
        <dbReference type="ARBA" id="ARBA00004305"/>
    </source>
</evidence>
<evidence type="ECO:0000256" key="4">
    <source>
        <dbReference type="SAM" id="MobiDB-lite"/>
    </source>
</evidence>
<feature type="compositionally biased region" description="Polar residues" evidence="4">
    <location>
        <begin position="119"/>
        <end position="128"/>
    </location>
</feature>
<gene>
    <name evidence="5" type="ORF">PDE001_LOCUS7482</name>
</gene>
<dbReference type="PANTHER" id="PTHR46749">
    <property type="entry name" value="COMPLEX III ASSEMBLY FACTOR LYRM7"/>
    <property type="match status" value="1"/>
</dbReference>
<comment type="subcellular location">
    <subcellularLocation>
        <location evidence="1">Mitochondrion matrix</location>
    </subcellularLocation>
</comment>
<organism evidence="5 6">
    <name type="scientific">Peronospora destructor</name>
    <dbReference type="NCBI Taxonomy" id="86335"/>
    <lineage>
        <taxon>Eukaryota</taxon>
        <taxon>Sar</taxon>
        <taxon>Stramenopiles</taxon>
        <taxon>Oomycota</taxon>
        <taxon>Peronosporomycetes</taxon>
        <taxon>Peronosporales</taxon>
        <taxon>Peronosporaceae</taxon>
        <taxon>Peronospora</taxon>
    </lineage>
</organism>
<sequence length="142" mass="16371">MSIRMQVLGGYRRLLRASRQAFRHDVYALQQAHLALRKHFIDNRQVSEKKQLEELVKGIDEAEGMLLHHIVQGRAKEENGMEAPRFEVKLTDPQRQAMRKNEEMTPLTEKSGSEPLVMNSGNCLSTSVVDDEVEKQKRQENT</sequence>
<evidence type="ECO:0000313" key="6">
    <source>
        <dbReference type="Proteomes" id="UP001162029"/>
    </source>
</evidence>
<dbReference type="InterPro" id="IPR045298">
    <property type="entry name" value="Complex1_LYR_LYRM7"/>
</dbReference>
<evidence type="ECO:0000313" key="5">
    <source>
        <dbReference type="EMBL" id="CAI5740391.1"/>
    </source>
</evidence>
<dbReference type="Proteomes" id="UP001162029">
    <property type="component" value="Unassembled WGS sequence"/>
</dbReference>
<dbReference type="GO" id="GO:0034551">
    <property type="term" value="P:mitochondrial respiratory chain complex III assembly"/>
    <property type="evidence" value="ECO:0007669"/>
    <property type="project" value="InterPro"/>
</dbReference>
<evidence type="ECO:0000256" key="2">
    <source>
        <dbReference type="ARBA" id="ARBA00023128"/>
    </source>
</evidence>
<dbReference type="PANTHER" id="PTHR46749:SF1">
    <property type="entry name" value="COMPLEX III ASSEMBLY FACTOR LYRM7"/>
    <property type="match status" value="1"/>
</dbReference>
<dbReference type="GO" id="GO:0044183">
    <property type="term" value="F:protein folding chaperone"/>
    <property type="evidence" value="ECO:0007669"/>
    <property type="project" value="TreeGrafter"/>
</dbReference>